<dbReference type="InterPro" id="IPR050490">
    <property type="entry name" value="Bact_solute-bd_prot1"/>
</dbReference>
<dbReference type="Gene3D" id="3.40.190.10">
    <property type="entry name" value="Periplasmic binding protein-like II"/>
    <property type="match status" value="1"/>
</dbReference>
<dbReference type="Pfam" id="PF01547">
    <property type="entry name" value="SBP_bac_1"/>
    <property type="match status" value="1"/>
</dbReference>
<reference evidence="1" key="1">
    <citation type="submission" date="2020-05" db="EMBL/GenBank/DDBJ databases">
        <authorList>
            <person name="Chiriac C."/>
            <person name="Salcher M."/>
            <person name="Ghai R."/>
            <person name="Kavagutti S V."/>
        </authorList>
    </citation>
    <scope>NUCLEOTIDE SEQUENCE</scope>
</reference>
<sequence>MTSPEISTPEPARGINRRTVLKASLAVPAAAAVLSACSTTPAASSSPSAAAASAATSAGTVTSFKGVTLQVGTNPGDEPALKEYAAGWEALTGGKAVVTVVPYAERAIKFAGFVATQDGSMDLLYGDPAFTHRFGDRLFMDLNGKLDTSGLLSSVVDSLTVNGQLLSGPLSSDMYFMIYNKAMFAAAGADPDAIPSTFDGLSALAPKLHVGNNYGCLLPWLAGYARTYWVAMYNGGGEPMFNEDSTQVLFNNASGLATFEAIKKGLETQFYDPNVLSDPGADQDTAILFTQGKGGSQIGTSQYWSMAYKGPDSLLKPEDVGACKIPAVTEGKFGTTNAFEGVGVNKYTANPDAAVSFLSYMTSFDGQKAMMLTGESGLPAVRSDVLNDPEIAKIFPIGSVLAEQGTLPSNTWPTPYDTYPVFDAAVNAIAKGGQSSQQALDIAVSSCNELITKYLTS</sequence>
<protein>
    <submittedName>
        <fullName evidence="1">Unannotated protein</fullName>
    </submittedName>
</protein>
<dbReference type="InterPro" id="IPR006311">
    <property type="entry name" value="TAT_signal"/>
</dbReference>
<evidence type="ECO:0000313" key="1">
    <source>
        <dbReference type="EMBL" id="CAB4668580.1"/>
    </source>
</evidence>
<dbReference type="InterPro" id="IPR006059">
    <property type="entry name" value="SBP"/>
</dbReference>
<gene>
    <name evidence="1" type="ORF">UFOPK2310_00486</name>
</gene>
<accession>A0A6J6M367</accession>
<dbReference type="PROSITE" id="PS51318">
    <property type="entry name" value="TAT"/>
    <property type="match status" value="1"/>
</dbReference>
<name>A0A6J6M367_9ZZZZ</name>
<dbReference type="PANTHER" id="PTHR43649">
    <property type="entry name" value="ARABINOSE-BINDING PROTEIN-RELATED"/>
    <property type="match status" value="1"/>
</dbReference>
<dbReference type="EMBL" id="CAEZWW010000042">
    <property type="protein sequence ID" value="CAB4668580.1"/>
    <property type="molecule type" value="Genomic_DNA"/>
</dbReference>
<dbReference type="PANTHER" id="PTHR43649:SF12">
    <property type="entry name" value="DIACETYLCHITOBIOSE BINDING PROTEIN DASA"/>
    <property type="match status" value="1"/>
</dbReference>
<proteinExistence type="predicted"/>
<dbReference type="SUPFAM" id="SSF53850">
    <property type="entry name" value="Periplasmic binding protein-like II"/>
    <property type="match status" value="1"/>
</dbReference>
<dbReference type="AlphaFoldDB" id="A0A6J6M367"/>
<organism evidence="1">
    <name type="scientific">freshwater metagenome</name>
    <dbReference type="NCBI Taxonomy" id="449393"/>
    <lineage>
        <taxon>unclassified sequences</taxon>
        <taxon>metagenomes</taxon>
        <taxon>ecological metagenomes</taxon>
    </lineage>
</organism>